<evidence type="ECO:0000313" key="1">
    <source>
        <dbReference type="EMBL" id="MBA0762753.1"/>
    </source>
</evidence>
<sequence length="89" mass="10608">MTLVVGKDVATRSFARKFADIDLDDYYDNEEVEEVRTNVSSSDTSKRKRKMLKKVSLMNKLNLWVSNLVRLLMHWNNLLRIRHHIFTKK</sequence>
<dbReference type="EMBL" id="JABEZW010000004">
    <property type="protein sequence ID" value="MBA0762753.1"/>
    <property type="molecule type" value="Genomic_DNA"/>
</dbReference>
<keyword evidence="2" id="KW-1185">Reference proteome</keyword>
<reference evidence="1 2" key="1">
    <citation type="journal article" date="2019" name="Genome Biol. Evol.">
        <title>Insights into the evolution of the New World diploid cottons (Gossypium, subgenus Houzingenia) based on genome sequencing.</title>
        <authorList>
            <person name="Grover C.E."/>
            <person name="Arick M.A. 2nd"/>
            <person name="Thrash A."/>
            <person name="Conover J.L."/>
            <person name="Sanders W.S."/>
            <person name="Peterson D.G."/>
            <person name="Frelichowski J.E."/>
            <person name="Scheffler J.A."/>
            <person name="Scheffler B.E."/>
            <person name="Wendel J.F."/>
        </authorList>
    </citation>
    <scope>NUCLEOTIDE SEQUENCE [LARGE SCALE GENOMIC DNA]</scope>
    <source>
        <strain evidence="1">8</strain>
        <tissue evidence="1">Leaf</tissue>
    </source>
</reference>
<dbReference type="AlphaFoldDB" id="A0A7J9DPS2"/>
<comment type="caution">
    <text evidence="1">The sequence shown here is derived from an EMBL/GenBank/DDBJ whole genome shotgun (WGS) entry which is preliminary data.</text>
</comment>
<organism evidence="1 2">
    <name type="scientific">Gossypium trilobum</name>
    <dbReference type="NCBI Taxonomy" id="34281"/>
    <lineage>
        <taxon>Eukaryota</taxon>
        <taxon>Viridiplantae</taxon>
        <taxon>Streptophyta</taxon>
        <taxon>Embryophyta</taxon>
        <taxon>Tracheophyta</taxon>
        <taxon>Spermatophyta</taxon>
        <taxon>Magnoliopsida</taxon>
        <taxon>eudicotyledons</taxon>
        <taxon>Gunneridae</taxon>
        <taxon>Pentapetalae</taxon>
        <taxon>rosids</taxon>
        <taxon>malvids</taxon>
        <taxon>Malvales</taxon>
        <taxon>Malvaceae</taxon>
        <taxon>Malvoideae</taxon>
        <taxon>Gossypium</taxon>
    </lineage>
</organism>
<gene>
    <name evidence="1" type="ORF">Gotri_012326</name>
</gene>
<dbReference type="Proteomes" id="UP000593568">
    <property type="component" value="Unassembled WGS sequence"/>
</dbReference>
<protein>
    <submittedName>
        <fullName evidence="1">Uncharacterized protein</fullName>
    </submittedName>
</protein>
<name>A0A7J9DPS2_9ROSI</name>
<proteinExistence type="predicted"/>
<evidence type="ECO:0000313" key="2">
    <source>
        <dbReference type="Proteomes" id="UP000593568"/>
    </source>
</evidence>
<accession>A0A7J9DPS2</accession>